<comment type="caution">
    <text evidence="1">The sequence shown here is derived from an EMBL/GenBank/DDBJ whole genome shotgun (WGS) entry which is preliminary data.</text>
</comment>
<keyword evidence="2" id="KW-1185">Reference proteome</keyword>
<dbReference type="EMBL" id="JBHUMY010000012">
    <property type="protein sequence ID" value="MFD2661115.1"/>
    <property type="molecule type" value="Genomic_DNA"/>
</dbReference>
<dbReference type="Proteomes" id="UP001597493">
    <property type="component" value="Unassembled WGS sequence"/>
</dbReference>
<dbReference type="RefSeq" id="WP_379273482.1">
    <property type="nucleotide sequence ID" value="NZ_JBHUGT010000024.1"/>
</dbReference>
<name>A0ABW5QYF5_9BACL</name>
<evidence type="ECO:0000313" key="1">
    <source>
        <dbReference type="EMBL" id="MFD2661115.1"/>
    </source>
</evidence>
<evidence type="ECO:0000313" key="2">
    <source>
        <dbReference type="Proteomes" id="UP001597493"/>
    </source>
</evidence>
<proteinExistence type="predicted"/>
<protein>
    <submittedName>
        <fullName evidence="1">DUF2997 domain-containing protein</fullName>
    </submittedName>
</protein>
<dbReference type="Pfam" id="PF11211">
    <property type="entry name" value="DUF2997"/>
    <property type="match status" value="1"/>
</dbReference>
<sequence length="70" mass="7951">MSEKIQIRIFPDGRVMAETLGIKGEKCTDVIPLLEQLLNAEAVEAEYTEEFYEVVQVQPQQSMKNDVGSY</sequence>
<dbReference type="InterPro" id="IPR021375">
    <property type="entry name" value="DUF2997"/>
</dbReference>
<gene>
    <name evidence="1" type="ORF">ACFSW5_12715</name>
</gene>
<organism evidence="1 2">
    <name type="scientific">Paenibacillus thailandensis</name>
    <dbReference type="NCBI Taxonomy" id="393250"/>
    <lineage>
        <taxon>Bacteria</taxon>
        <taxon>Bacillati</taxon>
        <taxon>Bacillota</taxon>
        <taxon>Bacilli</taxon>
        <taxon>Bacillales</taxon>
        <taxon>Paenibacillaceae</taxon>
        <taxon>Paenibacillus</taxon>
    </lineage>
</organism>
<accession>A0ABW5QYF5</accession>
<reference evidence="2" key="1">
    <citation type="journal article" date="2019" name="Int. J. Syst. Evol. Microbiol.">
        <title>The Global Catalogue of Microorganisms (GCM) 10K type strain sequencing project: providing services to taxonomists for standard genome sequencing and annotation.</title>
        <authorList>
            <consortium name="The Broad Institute Genomics Platform"/>
            <consortium name="The Broad Institute Genome Sequencing Center for Infectious Disease"/>
            <person name="Wu L."/>
            <person name="Ma J."/>
        </authorList>
    </citation>
    <scope>NUCLEOTIDE SEQUENCE [LARGE SCALE GENOMIC DNA]</scope>
    <source>
        <strain evidence="2">TISTR 1827</strain>
    </source>
</reference>